<protein>
    <recommendedName>
        <fullName evidence="5">Ubiquitin-like protease family profile domain-containing protein</fullName>
    </recommendedName>
</protein>
<evidence type="ECO:0000256" key="1">
    <source>
        <dbReference type="ARBA" id="ARBA00005234"/>
    </source>
</evidence>
<feature type="region of interest" description="Disordered" evidence="4">
    <location>
        <begin position="1217"/>
        <end position="1249"/>
    </location>
</feature>
<feature type="compositionally biased region" description="Polar residues" evidence="4">
    <location>
        <begin position="811"/>
        <end position="833"/>
    </location>
</feature>
<feature type="region of interest" description="Disordered" evidence="4">
    <location>
        <begin position="700"/>
        <end position="892"/>
    </location>
</feature>
<evidence type="ECO:0000256" key="2">
    <source>
        <dbReference type="ARBA" id="ARBA00022670"/>
    </source>
</evidence>
<feature type="region of interest" description="Disordered" evidence="4">
    <location>
        <begin position="1"/>
        <end position="262"/>
    </location>
</feature>
<feature type="region of interest" description="Disordered" evidence="4">
    <location>
        <begin position="616"/>
        <end position="662"/>
    </location>
</feature>
<evidence type="ECO:0000256" key="4">
    <source>
        <dbReference type="SAM" id="MobiDB-lite"/>
    </source>
</evidence>
<comment type="similarity">
    <text evidence="1">Belongs to the peptidase C48 family.</text>
</comment>
<evidence type="ECO:0000313" key="7">
    <source>
        <dbReference type="Proteomes" id="UP000245207"/>
    </source>
</evidence>
<dbReference type="PANTHER" id="PTHR34835">
    <property type="entry name" value="OS07G0283600 PROTEIN-RELATED"/>
    <property type="match status" value="1"/>
</dbReference>
<name>A0A2U1QAP2_ARTAN</name>
<evidence type="ECO:0000313" key="6">
    <source>
        <dbReference type="EMBL" id="PWA95057.1"/>
    </source>
</evidence>
<dbReference type="SUPFAM" id="SSF54001">
    <property type="entry name" value="Cysteine proteinases"/>
    <property type="match status" value="1"/>
</dbReference>
<feature type="compositionally biased region" description="Basic and acidic residues" evidence="4">
    <location>
        <begin position="1"/>
        <end position="10"/>
    </location>
</feature>
<feature type="compositionally biased region" description="Polar residues" evidence="4">
    <location>
        <begin position="845"/>
        <end position="856"/>
    </location>
</feature>
<feature type="compositionally biased region" description="Polar residues" evidence="4">
    <location>
        <begin position="872"/>
        <end position="885"/>
    </location>
</feature>
<feature type="domain" description="Ubiquitin-like protease family profile" evidence="5">
    <location>
        <begin position="974"/>
        <end position="1162"/>
    </location>
</feature>
<dbReference type="InterPro" id="IPR003653">
    <property type="entry name" value="Peptidase_C48_C"/>
</dbReference>
<gene>
    <name evidence="6" type="ORF">CTI12_AA053530</name>
</gene>
<evidence type="ECO:0000256" key="3">
    <source>
        <dbReference type="ARBA" id="ARBA00022801"/>
    </source>
</evidence>
<feature type="compositionally biased region" description="Basic residues" evidence="4">
    <location>
        <begin position="94"/>
        <end position="103"/>
    </location>
</feature>
<feature type="compositionally biased region" description="Acidic residues" evidence="4">
    <location>
        <begin position="232"/>
        <end position="243"/>
    </location>
</feature>
<feature type="compositionally biased region" description="Basic residues" evidence="4">
    <location>
        <begin position="180"/>
        <end position="199"/>
    </location>
</feature>
<feature type="compositionally biased region" description="Basic and acidic residues" evidence="4">
    <location>
        <begin position="711"/>
        <end position="729"/>
    </location>
</feature>
<dbReference type="GO" id="GO:0008234">
    <property type="term" value="F:cysteine-type peptidase activity"/>
    <property type="evidence" value="ECO:0007669"/>
    <property type="project" value="InterPro"/>
</dbReference>
<proteinExistence type="inferred from homology"/>
<evidence type="ECO:0000259" key="5">
    <source>
        <dbReference type="PROSITE" id="PS50600"/>
    </source>
</evidence>
<organism evidence="6 7">
    <name type="scientific">Artemisia annua</name>
    <name type="common">Sweet wormwood</name>
    <dbReference type="NCBI Taxonomy" id="35608"/>
    <lineage>
        <taxon>Eukaryota</taxon>
        <taxon>Viridiplantae</taxon>
        <taxon>Streptophyta</taxon>
        <taxon>Embryophyta</taxon>
        <taxon>Tracheophyta</taxon>
        <taxon>Spermatophyta</taxon>
        <taxon>Magnoliopsida</taxon>
        <taxon>eudicotyledons</taxon>
        <taxon>Gunneridae</taxon>
        <taxon>Pentapetalae</taxon>
        <taxon>asterids</taxon>
        <taxon>campanulids</taxon>
        <taxon>Asterales</taxon>
        <taxon>Asteraceae</taxon>
        <taxon>Asteroideae</taxon>
        <taxon>Anthemideae</taxon>
        <taxon>Artemisiinae</taxon>
        <taxon>Artemisia</taxon>
    </lineage>
</organism>
<keyword evidence="7" id="KW-1185">Reference proteome</keyword>
<keyword evidence="3" id="KW-0378">Hydrolase</keyword>
<feature type="compositionally biased region" description="Acidic residues" evidence="4">
    <location>
        <begin position="620"/>
        <end position="648"/>
    </location>
</feature>
<dbReference type="EMBL" id="PKPP01000268">
    <property type="protein sequence ID" value="PWA95057.1"/>
    <property type="molecule type" value="Genomic_DNA"/>
</dbReference>
<feature type="compositionally biased region" description="Basic and acidic residues" evidence="4">
    <location>
        <begin position="40"/>
        <end position="50"/>
    </location>
</feature>
<dbReference type="OrthoDB" id="679318at2759"/>
<dbReference type="Gene3D" id="3.40.395.10">
    <property type="entry name" value="Adenoviral Proteinase, Chain A"/>
    <property type="match status" value="1"/>
</dbReference>
<dbReference type="PANTHER" id="PTHR34835:SF90">
    <property type="entry name" value="AMINOTRANSFERASE-LIKE PLANT MOBILE DOMAIN-CONTAINING PROTEIN"/>
    <property type="match status" value="1"/>
</dbReference>
<comment type="caution">
    <text evidence="6">The sequence shown here is derived from an EMBL/GenBank/DDBJ whole genome shotgun (WGS) entry which is preliminary data.</text>
</comment>
<reference evidence="6 7" key="1">
    <citation type="journal article" date="2018" name="Mol. Plant">
        <title>The genome of Artemisia annua provides insight into the evolution of Asteraceae family and artemisinin biosynthesis.</title>
        <authorList>
            <person name="Shen Q."/>
            <person name="Zhang L."/>
            <person name="Liao Z."/>
            <person name="Wang S."/>
            <person name="Yan T."/>
            <person name="Shi P."/>
            <person name="Liu M."/>
            <person name="Fu X."/>
            <person name="Pan Q."/>
            <person name="Wang Y."/>
            <person name="Lv Z."/>
            <person name="Lu X."/>
            <person name="Zhang F."/>
            <person name="Jiang W."/>
            <person name="Ma Y."/>
            <person name="Chen M."/>
            <person name="Hao X."/>
            <person name="Li L."/>
            <person name="Tang Y."/>
            <person name="Lv G."/>
            <person name="Zhou Y."/>
            <person name="Sun X."/>
            <person name="Brodelius P.E."/>
            <person name="Rose J.K.C."/>
            <person name="Tang K."/>
        </authorList>
    </citation>
    <scope>NUCLEOTIDE SEQUENCE [LARGE SCALE GENOMIC DNA]</scope>
    <source>
        <strain evidence="7">cv. Huhao1</strain>
        <tissue evidence="6">Leaf</tissue>
    </source>
</reference>
<dbReference type="PROSITE" id="PS50600">
    <property type="entry name" value="ULP_PROTEASE"/>
    <property type="match status" value="1"/>
</dbReference>
<accession>A0A2U1QAP2</accession>
<dbReference type="GO" id="GO:0006508">
    <property type="term" value="P:proteolysis"/>
    <property type="evidence" value="ECO:0007669"/>
    <property type="project" value="UniProtKB-KW"/>
</dbReference>
<dbReference type="Proteomes" id="UP000245207">
    <property type="component" value="Unassembled WGS sequence"/>
</dbReference>
<dbReference type="AlphaFoldDB" id="A0A2U1QAP2"/>
<feature type="compositionally biased region" description="Basic and acidic residues" evidence="4">
    <location>
        <begin position="793"/>
        <end position="803"/>
    </location>
</feature>
<feature type="compositionally biased region" description="Polar residues" evidence="4">
    <location>
        <begin position="59"/>
        <end position="68"/>
    </location>
</feature>
<keyword evidence="2" id="KW-0645">Protease</keyword>
<dbReference type="InterPro" id="IPR038765">
    <property type="entry name" value="Papain-like_cys_pep_sf"/>
</dbReference>
<feature type="compositionally biased region" description="Basic and acidic residues" evidence="4">
    <location>
        <begin position="1217"/>
        <end position="1242"/>
    </location>
</feature>
<feature type="compositionally biased region" description="Acidic residues" evidence="4">
    <location>
        <begin position="18"/>
        <end position="27"/>
    </location>
</feature>
<feature type="compositionally biased region" description="Basic and acidic residues" evidence="4">
    <location>
        <begin position="104"/>
        <end position="170"/>
    </location>
</feature>
<sequence length="1249" mass="144165">MKNKDADDTVMKQYMTDTETEEEDDETPTPKPTKKPSKKRFSETKEKVSDSDVNDAMKNVSSIPFLSETSKATKSKDKKKKMSVTERIAALQKKEKKLRKKLERKAQKAARKEEERKAAEAEEARKAAEAEKARKAAEAEEARKAAEAEEARKAAEAEEARKAAEAKNVAEEEEKPDIKGKRKLGTRKKMVARRKKKPKFTVDESPKRVTRSTPKTTEESEEDREKEKSDEDEKEITDNEEEVIPQKHTRASPKKPEKNETTTVYRTFRTRSSPKPLSDATSNLSNERKRCLKEMGFETMINFPLNELPGSLGFYVLENFHPKSMELRLERGSIKVTRQKVHDMLGVPMGSRKLNEMEPREWDDEFITRWEQQYYKLGKKEKATPALIAKEINRTSNADFMFKINFLMLFASTMGTLDSGGKCPYNVLRNVKEDDDIADIDWCGYILDCLEGSKHNWKDVKKSGNYYYGPLTLLNLLYLDSTHFPELQVMRHRPALRSWNTAMMKQRIELEKKQKCLGKLEHHGKFNQEEDQSDCINLYQGADVYFEEEIEDETSPATKEDYYRLVESSLDRISKERKEMLETLVEGCKKYNEDRMMYKLSKRYMKMFNVKDLLIPETASDGDSDDENEDNSDNDEEENVEYENEETENEKSENEEMEYEMLDSEKQVDDEMGDENVDKMQEDLENVDVSVDDATAENVEKQNEAAINEPAVDKTGVDEPKVQKVKLVDEPAVDEPAVDEPSVKEPAADELAVEEPAVKEPKEQKTLVQTPQLKLDSQEEEFWNDFQTPEIIKPSEEPKKPSQEDDFWDTHISSGENINETIISEATEKSSALKSMEPGPKTDVESLTTQATQKAAKNSERKIVETRPMQKVTRQSARASYTPPSFSLGMGLSQLDTTTDANIKTQSTEENKEVEEEITEKRVRKPSRFLVSPYMNKKTDVRKATHPDEMMVTDELFSMMGDPMEFVFETDCGAVTIRDNMQTLAPTLKIEANVIDSFAAVLNYEEKKNNKGVRMKHYFHTAMISKNMIEGKMKSEKKQIEAFHESMESEFKKDETAMAMQHIEWAFFPIIAHHHYYLVVFNLFKGTSVIIDNSISGANYDSKYKHVCDLLKNLFSKHLERYKHPKASDVRDKKTTIMKLKWGTKNNEVDCGVFLMMHMENYNGETATKWNLGFPTEEENQTMELIKMRVKYATKMLMHEVNKNRAMMSEKAHQFARDYTDKDEKQKMIKENIKKKKAEQDAQHIPSAV</sequence>
<feature type="compositionally biased region" description="Basic and acidic residues" evidence="4">
    <location>
        <begin position="756"/>
        <end position="765"/>
    </location>
</feature>